<gene>
    <name evidence="1" type="ordered locus">Rpdx1_2016</name>
</gene>
<organism evidence="1 2">
    <name type="scientific">Rhodopseudomonas palustris (strain DX-1)</name>
    <dbReference type="NCBI Taxonomy" id="652103"/>
    <lineage>
        <taxon>Bacteria</taxon>
        <taxon>Pseudomonadati</taxon>
        <taxon>Pseudomonadota</taxon>
        <taxon>Alphaproteobacteria</taxon>
        <taxon>Hyphomicrobiales</taxon>
        <taxon>Nitrobacteraceae</taxon>
        <taxon>Rhodopseudomonas</taxon>
    </lineage>
</organism>
<dbReference type="KEGG" id="rpx:Rpdx1_2016"/>
<evidence type="ECO:0000313" key="2">
    <source>
        <dbReference type="Proteomes" id="UP000001402"/>
    </source>
</evidence>
<dbReference type="HOGENOM" id="CLU_615198_0_0_5"/>
<dbReference type="AlphaFoldDB" id="E6VP76"/>
<dbReference type="Proteomes" id="UP000001402">
    <property type="component" value="Chromosome"/>
</dbReference>
<accession>E6VP76</accession>
<dbReference type="eggNOG" id="ENOG5033AS0">
    <property type="taxonomic scope" value="Bacteria"/>
</dbReference>
<proteinExistence type="predicted"/>
<sequence>MLPALLLASYSYAQQPRVPKFKDYPAESAGIWLPADVDLSTPKAYKYRTRLRAASKEWANFADHYYLTEWGCDGPQCRTGAIVSLPTGKVTFLPEVCCWGNVDDKFKPIEFRKDSRLVVLSGQLGGQGDNGAKFFELKNEAFIPIPSLLPPGAGPQSQVSPPTGLPVKKSVLSLDRSAMRVKLTDGSTANYTPAIKFSAQEAAVTLSRLKFMIANSDFPATDSEFSDKTLTSGLIALIELSAVEKINDRQYLLYNPMAHIFMLVAESDAPHSRTVSFYSLAHVTHVVGGTSSPFLASESSLNDSLQFGGSYLLRLAAMLRAEPQKVSLSSYGNLSTRDEYTLISAGLSSFLAGAASATQNESDPCTSTISDTLKLLAEGWIKAGYFNNEIVDSIGLVRVYKGPDNLRMYTFIDEATAHVYVQIVGKADSLCESRTAARVYTIPAL</sequence>
<dbReference type="EMBL" id="CP002418">
    <property type="protein sequence ID" value="ADU43625.1"/>
    <property type="molecule type" value="Genomic_DNA"/>
</dbReference>
<reference evidence="1" key="1">
    <citation type="submission" date="2010-12" db="EMBL/GenBank/DDBJ databases">
        <title>Complete sequence of Rhodopseudomonas palustris DX-1.</title>
        <authorList>
            <consortium name="US DOE Joint Genome Institute"/>
            <person name="Lucas S."/>
            <person name="Copeland A."/>
            <person name="Lapidus A."/>
            <person name="Cheng J.-F."/>
            <person name="Goodwin L."/>
            <person name="Pitluck S."/>
            <person name="Misra M."/>
            <person name="Chertkov O."/>
            <person name="Detter J.C."/>
            <person name="Han C."/>
            <person name="Tapia R."/>
            <person name="Land M."/>
            <person name="Hauser L."/>
            <person name="Kyrpides N."/>
            <person name="Ivanova N."/>
            <person name="Ovchinnikova G."/>
            <person name="Logan B."/>
            <person name="Oda Y."/>
            <person name="Harwood C."/>
            <person name="Woyke T."/>
        </authorList>
    </citation>
    <scope>NUCLEOTIDE SEQUENCE [LARGE SCALE GENOMIC DNA]</scope>
    <source>
        <strain evidence="1">DX-1</strain>
    </source>
</reference>
<name>E6VP76_RHOPX</name>
<evidence type="ECO:0000313" key="1">
    <source>
        <dbReference type="EMBL" id="ADU43625.1"/>
    </source>
</evidence>
<protein>
    <submittedName>
        <fullName evidence="1">Uncharacterized protein</fullName>
    </submittedName>
</protein>